<evidence type="ECO:0000256" key="1">
    <source>
        <dbReference type="SAM" id="MobiDB-lite"/>
    </source>
</evidence>
<keyword evidence="2" id="KW-1133">Transmembrane helix</keyword>
<protein>
    <submittedName>
        <fullName evidence="3">Uncharacterized protein</fullName>
    </submittedName>
</protein>
<evidence type="ECO:0000256" key="2">
    <source>
        <dbReference type="SAM" id="Phobius"/>
    </source>
</evidence>
<feature type="region of interest" description="Disordered" evidence="1">
    <location>
        <begin position="22"/>
        <end position="60"/>
    </location>
</feature>
<proteinExistence type="predicted"/>
<sequence>MRRILVSPGTFRATVLLTLSTKAPRRSSRQRRGPSAAPASSNRRLSPQSPGLSRNSSVPSNSRARILSDCFLLFFFFFFFPCSRVFSHLPSSLFPLLRCKLDQPDPCAHGAPWPFRTPLARARLGSLPHSALLRTDSPLKHHPPLCLSKPAEYRKRPRRRGQSASVGKEGPLRNERPTGLGPLGLRALGTRTRGPSSACVVSSSGAPASVCAAPPSRPGPASWTLARAPQRKTCSALDRRSDVRLGSRTSVSREVASRSEHGRSAKGRARGRSVWPCCGSAGRELLGSTRLGGKRSRLISIARPLSSIDTASSS</sequence>
<feature type="compositionally biased region" description="Low complexity" evidence="1">
    <location>
        <begin position="33"/>
        <end position="47"/>
    </location>
</feature>
<reference evidence="3 4" key="1">
    <citation type="submission" date="2019-03" db="EMBL/GenBank/DDBJ databases">
        <title>Rhodosporidium diobovatum UCD-FST 08-225 genome sequencing, assembly, and annotation.</title>
        <authorList>
            <person name="Fakankun I.U."/>
            <person name="Fristensky B."/>
            <person name="Levin D.B."/>
        </authorList>
    </citation>
    <scope>NUCLEOTIDE SEQUENCE [LARGE SCALE GENOMIC DNA]</scope>
    <source>
        <strain evidence="3 4">UCD-FST 08-225</strain>
    </source>
</reference>
<comment type="caution">
    <text evidence="3">The sequence shown here is derived from an EMBL/GenBank/DDBJ whole genome shotgun (WGS) entry which is preliminary data.</text>
</comment>
<evidence type="ECO:0000313" key="3">
    <source>
        <dbReference type="EMBL" id="TNY21453.1"/>
    </source>
</evidence>
<gene>
    <name evidence="3" type="ORF">DMC30DRAFT_394924</name>
</gene>
<dbReference type="EMBL" id="SOZI01000043">
    <property type="protein sequence ID" value="TNY21453.1"/>
    <property type="molecule type" value="Genomic_DNA"/>
</dbReference>
<accession>A0A5C5FX57</accession>
<organism evidence="3 4">
    <name type="scientific">Rhodotorula diobovata</name>
    <dbReference type="NCBI Taxonomy" id="5288"/>
    <lineage>
        <taxon>Eukaryota</taxon>
        <taxon>Fungi</taxon>
        <taxon>Dikarya</taxon>
        <taxon>Basidiomycota</taxon>
        <taxon>Pucciniomycotina</taxon>
        <taxon>Microbotryomycetes</taxon>
        <taxon>Sporidiobolales</taxon>
        <taxon>Sporidiobolaceae</taxon>
        <taxon>Rhodotorula</taxon>
    </lineage>
</organism>
<feature type="compositionally biased region" description="Basic residues" evidence="1">
    <location>
        <begin position="23"/>
        <end position="32"/>
    </location>
</feature>
<dbReference type="Proteomes" id="UP000311382">
    <property type="component" value="Unassembled WGS sequence"/>
</dbReference>
<name>A0A5C5FX57_9BASI</name>
<keyword evidence="4" id="KW-1185">Reference proteome</keyword>
<feature type="transmembrane region" description="Helical" evidence="2">
    <location>
        <begin position="66"/>
        <end position="86"/>
    </location>
</feature>
<keyword evidence="2" id="KW-0812">Transmembrane</keyword>
<keyword evidence="2" id="KW-0472">Membrane</keyword>
<evidence type="ECO:0000313" key="4">
    <source>
        <dbReference type="Proteomes" id="UP000311382"/>
    </source>
</evidence>
<feature type="region of interest" description="Disordered" evidence="1">
    <location>
        <begin position="140"/>
        <end position="185"/>
    </location>
</feature>
<feature type="compositionally biased region" description="Polar residues" evidence="1">
    <location>
        <begin position="48"/>
        <end position="60"/>
    </location>
</feature>
<feature type="region of interest" description="Disordered" evidence="1">
    <location>
        <begin position="245"/>
        <end position="272"/>
    </location>
</feature>
<dbReference type="AlphaFoldDB" id="A0A5C5FX57"/>